<comment type="caution">
    <text evidence="8">The sequence shown here is derived from an EMBL/GenBank/DDBJ whole genome shotgun (WGS) entry which is preliminary data.</text>
</comment>
<dbReference type="Gene3D" id="3.55.50.30">
    <property type="match status" value="1"/>
</dbReference>
<dbReference type="Gene3D" id="2.170.130.10">
    <property type="entry name" value="TonB-dependent receptor, plug domain"/>
    <property type="match status" value="1"/>
</dbReference>
<dbReference type="InterPro" id="IPR036942">
    <property type="entry name" value="Beta-barrel_TonB_sf"/>
</dbReference>
<accession>A0A5J4RRW3</accession>
<proteinExistence type="predicted"/>
<evidence type="ECO:0000259" key="6">
    <source>
        <dbReference type="Pfam" id="PF07715"/>
    </source>
</evidence>
<dbReference type="AlphaFoldDB" id="A0A5J4RRW3"/>
<dbReference type="SUPFAM" id="SSF49464">
    <property type="entry name" value="Carboxypeptidase regulatory domain-like"/>
    <property type="match status" value="1"/>
</dbReference>
<dbReference type="NCBIfam" id="TIGR04057">
    <property type="entry name" value="SusC_RagA_signa"/>
    <property type="match status" value="1"/>
</dbReference>
<dbReference type="InterPro" id="IPR039426">
    <property type="entry name" value="TonB-dep_rcpt-like"/>
</dbReference>
<keyword evidence="2" id="KW-0813">Transport</keyword>
<evidence type="ECO:0000259" key="7">
    <source>
        <dbReference type="Pfam" id="PF16344"/>
    </source>
</evidence>
<keyword evidence="5" id="KW-0998">Cell outer membrane</keyword>
<dbReference type="NCBIfam" id="TIGR04056">
    <property type="entry name" value="OMP_RagA_SusC"/>
    <property type="match status" value="1"/>
</dbReference>
<dbReference type="GO" id="GO:0009279">
    <property type="term" value="C:cell outer membrane"/>
    <property type="evidence" value="ECO:0007669"/>
    <property type="project" value="UniProtKB-SubCell"/>
</dbReference>
<keyword evidence="3" id="KW-0812">Transmembrane</keyword>
<dbReference type="Gene3D" id="2.60.40.1120">
    <property type="entry name" value="Carboxypeptidase-like, regulatory domain"/>
    <property type="match status" value="1"/>
</dbReference>
<dbReference type="Pfam" id="PF16344">
    <property type="entry name" value="FecR_C"/>
    <property type="match status" value="1"/>
</dbReference>
<evidence type="ECO:0000256" key="5">
    <source>
        <dbReference type="ARBA" id="ARBA00023237"/>
    </source>
</evidence>
<evidence type="ECO:0000313" key="8">
    <source>
        <dbReference type="EMBL" id="KAA6336045.1"/>
    </source>
</evidence>
<feature type="domain" description="TonB-dependent receptor plug" evidence="6">
    <location>
        <begin position="215"/>
        <end position="320"/>
    </location>
</feature>
<dbReference type="SUPFAM" id="SSF56935">
    <property type="entry name" value="Porins"/>
    <property type="match status" value="1"/>
</dbReference>
<dbReference type="InterPro" id="IPR023997">
    <property type="entry name" value="TonB-dep_OMP_SusC/RagA_CS"/>
</dbReference>
<keyword evidence="8" id="KW-0675">Receptor</keyword>
<evidence type="ECO:0000256" key="1">
    <source>
        <dbReference type="ARBA" id="ARBA00004571"/>
    </source>
</evidence>
<dbReference type="InterPro" id="IPR032508">
    <property type="entry name" value="FecR_C"/>
</dbReference>
<gene>
    <name evidence="8" type="ORF">EZS27_015770</name>
</gene>
<evidence type="ECO:0000256" key="2">
    <source>
        <dbReference type="ARBA" id="ARBA00022448"/>
    </source>
</evidence>
<dbReference type="Pfam" id="PF07715">
    <property type="entry name" value="Plug"/>
    <property type="match status" value="1"/>
</dbReference>
<feature type="domain" description="Protein FecR C-terminal" evidence="7">
    <location>
        <begin position="41"/>
        <end position="108"/>
    </location>
</feature>
<comment type="subcellular location">
    <subcellularLocation>
        <location evidence="1">Cell outer membrane</location>
        <topology evidence="1">Multi-pass membrane protein</topology>
    </subcellularLocation>
</comment>
<protein>
    <submittedName>
        <fullName evidence="8">TonB-dependent receptor SusC</fullName>
    </submittedName>
</protein>
<reference evidence="8" key="1">
    <citation type="submission" date="2019-03" db="EMBL/GenBank/DDBJ databases">
        <title>Single cell metagenomics reveals metabolic interactions within the superorganism composed of flagellate Streblomastix strix and complex community of Bacteroidetes bacteria on its surface.</title>
        <authorList>
            <person name="Treitli S.C."/>
            <person name="Kolisko M."/>
            <person name="Husnik F."/>
            <person name="Keeling P."/>
            <person name="Hampl V."/>
        </authorList>
    </citation>
    <scope>NUCLEOTIDE SEQUENCE</scope>
    <source>
        <strain evidence="8">STM</strain>
    </source>
</reference>
<dbReference type="InterPro" id="IPR008969">
    <property type="entry name" value="CarboxyPept-like_regulatory"/>
</dbReference>
<organism evidence="8">
    <name type="scientific">termite gut metagenome</name>
    <dbReference type="NCBI Taxonomy" id="433724"/>
    <lineage>
        <taxon>unclassified sequences</taxon>
        <taxon>metagenomes</taxon>
        <taxon>organismal metagenomes</taxon>
    </lineage>
</organism>
<keyword evidence="4" id="KW-0472">Membrane</keyword>
<sequence length="1155" mass="127744">MKLIRQLVERQKYRHALFIFLAVLGMQTLFAQSLQEEKVTLNVQNQPLEKVIGTLTQQTGLKFFYSEITIAGKVVSLDFSNTAINTVLAAITRQTQLNFTRENNTITINTQAIASETTLQKGEARRVTGTVTDPNGEPIIGANVTANGTTHGVITDFNGKFALNVPENTLLMVSYIGYHSQEVAIGNRVTLQITLLESSLGLDEVVVVGYGTVRKRDLTGSVGSVSSDNVLAKGTSSVLGALQGSIPGVNITTASVRPGGGFDIEIRGQNSLQKGSPLYVVDGIVTNDIDFLNPSDIERIDILKDASSAAIYGSRGSNGVVIIQTKSAESVVIGAKTIVSYDGYYGVRAVSRIPEFMDGREWIDFRTTAYYTWNNGLGNFELSNANRDAVTLASPIIDQRLYEENYEDWLGQVTRTGRQQNHYLNVKGSEKNIAYNIGIGLQNEEGNFINEDFNRYNMKLSIEHKSSKYFRIGGSANLSYSTSNAGSQLGYRDAAIMPSILRARDADGNLIPQPGLNSVVQSPLGANFTGVANPLIEVASGKQETNRYDVMGNIYAQITPIEGLDIKTTLAPRFNKNRFGTYLGRVKGSNAAPRSDGIDYASTNNQETFDYTWDNQITYDIKWNQHHFNVMALNSFYNTRYEQTAIAALDFPYPADWYNIYSGKLVESDCSSAYHEASMISFAGRINYDYMGKYLATATVRYDGSSKLADKWKAFPSFSLAWRLSEEGFMKNATWLTNLKTRFSFGYSGNNNGVNPYGTMNTPVTSSKIFYDYNGEAISGFAPGSPVNSSLTWEKTRELNFGIDYGFFKGRVSGAIDLYDKLSDGLLMSRRLAVESGVESMIDNIGSVNNRGIELTLSTVNVNTKDWRWTTSFSFAHNVNAIKSLYGKKEDVIGEQRFIGKSIQSIYDYQILGVWTVADYETGKTVYYGKDGSAGYKGKPGEGITYDADGDGKLGPEDKVILGSSDPDWTGSFVTTLNYKGWDLSVDLYAKMGVFVYDEFLAQYGYNSQRGMQKVKMDYYAPPGVPTIDWDNFTVTDGKASVNWKTAEGHENAKYPLYKNNGGAYYGDNNAQSYANGHYQDASFAKIKNITLGYTFDKAISQKLKMSQLRLYANILNPFVFTEYIGWDPEYATTKLVDGNGPSNTTYQFGVNIKF</sequence>
<dbReference type="FunFam" id="2.60.40.1120:FF:000003">
    <property type="entry name" value="Outer membrane protein Omp121"/>
    <property type="match status" value="1"/>
</dbReference>
<dbReference type="InterPro" id="IPR023996">
    <property type="entry name" value="TonB-dep_OMP_SusC/RagA"/>
</dbReference>
<name>A0A5J4RRW3_9ZZZZ</name>
<dbReference type="Gene3D" id="2.40.170.20">
    <property type="entry name" value="TonB-dependent receptor, beta-barrel domain"/>
    <property type="match status" value="1"/>
</dbReference>
<dbReference type="InterPro" id="IPR012910">
    <property type="entry name" value="Plug_dom"/>
</dbReference>
<dbReference type="PROSITE" id="PS52016">
    <property type="entry name" value="TONB_DEPENDENT_REC_3"/>
    <property type="match status" value="1"/>
</dbReference>
<evidence type="ECO:0000256" key="4">
    <source>
        <dbReference type="ARBA" id="ARBA00023136"/>
    </source>
</evidence>
<evidence type="ECO:0000256" key="3">
    <source>
        <dbReference type="ARBA" id="ARBA00022692"/>
    </source>
</evidence>
<dbReference type="InterPro" id="IPR037066">
    <property type="entry name" value="Plug_dom_sf"/>
</dbReference>
<dbReference type="Pfam" id="PF13715">
    <property type="entry name" value="CarbopepD_reg_2"/>
    <property type="match status" value="1"/>
</dbReference>
<dbReference type="EMBL" id="SNRY01000833">
    <property type="protein sequence ID" value="KAA6336045.1"/>
    <property type="molecule type" value="Genomic_DNA"/>
</dbReference>